<feature type="domain" description="TonB C-terminal" evidence="10">
    <location>
        <begin position="130"/>
        <end position="220"/>
    </location>
</feature>
<evidence type="ECO:0000256" key="4">
    <source>
        <dbReference type="ARBA" id="ARBA00022475"/>
    </source>
</evidence>
<evidence type="ECO:0000256" key="8">
    <source>
        <dbReference type="ARBA" id="ARBA00022989"/>
    </source>
</evidence>
<evidence type="ECO:0000256" key="7">
    <source>
        <dbReference type="ARBA" id="ARBA00022927"/>
    </source>
</evidence>
<evidence type="ECO:0000256" key="3">
    <source>
        <dbReference type="ARBA" id="ARBA00022448"/>
    </source>
</evidence>
<keyword evidence="6" id="KW-0812">Transmembrane</keyword>
<dbReference type="PANTHER" id="PTHR33446:SF2">
    <property type="entry name" value="PROTEIN TONB"/>
    <property type="match status" value="1"/>
</dbReference>
<evidence type="ECO:0000313" key="11">
    <source>
        <dbReference type="EMBL" id="MCW3788249.1"/>
    </source>
</evidence>
<dbReference type="PROSITE" id="PS52015">
    <property type="entry name" value="TONB_CTD"/>
    <property type="match status" value="1"/>
</dbReference>
<dbReference type="EMBL" id="JAPDPJ010000047">
    <property type="protein sequence ID" value="MCW3788249.1"/>
    <property type="molecule type" value="Genomic_DNA"/>
</dbReference>
<evidence type="ECO:0000259" key="10">
    <source>
        <dbReference type="PROSITE" id="PS52015"/>
    </source>
</evidence>
<keyword evidence="12" id="KW-1185">Reference proteome</keyword>
<dbReference type="Pfam" id="PF03544">
    <property type="entry name" value="TonB_C"/>
    <property type="match status" value="1"/>
</dbReference>
<dbReference type="SUPFAM" id="SSF82185">
    <property type="entry name" value="Histone H3 K4-specific methyltransferase SET7/9 N-terminal domain"/>
    <property type="match status" value="1"/>
</dbReference>
<dbReference type="GO" id="GO:0055085">
    <property type="term" value="P:transmembrane transport"/>
    <property type="evidence" value="ECO:0007669"/>
    <property type="project" value="InterPro"/>
</dbReference>
<organism evidence="11 12">
    <name type="scientific">Plebeiibacterium sediminum</name>
    <dbReference type="NCBI Taxonomy" id="2992112"/>
    <lineage>
        <taxon>Bacteria</taxon>
        <taxon>Pseudomonadati</taxon>
        <taxon>Bacteroidota</taxon>
        <taxon>Bacteroidia</taxon>
        <taxon>Marinilabiliales</taxon>
        <taxon>Marinilabiliaceae</taxon>
        <taxon>Plebeiibacterium</taxon>
    </lineage>
</organism>
<keyword evidence="4" id="KW-1003">Cell membrane</keyword>
<evidence type="ECO:0000256" key="6">
    <source>
        <dbReference type="ARBA" id="ARBA00022692"/>
    </source>
</evidence>
<dbReference type="Proteomes" id="UP001209229">
    <property type="component" value="Unassembled WGS sequence"/>
</dbReference>
<dbReference type="GO" id="GO:0031992">
    <property type="term" value="F:energy transducer activity"/>
    <property type="evidence" value="ECO:0007669"/>
    <property type="project" value="TreeGrafter"/>
</dbReference>
<dbReference type="Gene3D" id="3.90.930.1">
    <property type="match status" value="1"/>
</dbReference>
<evidence type="ECO:0000256" key="2">
    <source>
        <dbReference type="ARBA" id="ARBA00006555"/>
    </source>
</evidence>
<keyword evidence="3" id="KW-0813">Transport</keyword>
<dbReference type="PANTHER" id="PTHR33446">
    <property type="entry name" value="PROTEIN TONB-RELATED"/>
    <property type="match status" value="1"/>
</dbReference>
<sequence>MKILFLCIAVLYSYCSYSQTRDTIFYDNHWEETSSSNASYYRIIKKDLLYAVTDYYLNGQIQMKGFYKTLDPEVKHGEFVFYNQNGDVSNIVNYKNGVVRNEVNCYNEKGELIKGDIFDDELDVMPEFEGGWKGFDEYVSKNVVFPRVAQENGVCGRVYLTFCIMQDGSVGNIKVTRKADRSLDEEAIRVIKSSPKWKPGKLNGKNVTVEYDYRINFAFD</sequence>
<evidence type="ECO:0000313" key="12">
    <source>
        <dbReference type="Proteomes" id="UP001209229"/>
    </source>
</evidence>
<keyword evidence="9" id="KW-0472">Membrane</keyword>
<proteinExistence type="inferred from homology"/>
<dbReference type="RefSeq" id="WP_301191810.1">
    <property type="nucleotide sequence ID" value="NZ_JAPDPJ010000047.1"/>
</dbReference>
<dbReference type="GO" id="GO:0098797">
    <property type="term" value="C:plasma membrane protein complex"/>
    <property type="evidence" value="ECO:0007669"/>
    <property type="project" value="TreeGrafter"/>
</dbReference>
<comment type="caution">
    <text evidence="11">The sequence shown here is derived from an EMBL/GenBank/DDBJ whole genome shotgun (WGS) entry which is preliminary data.</text>
</comment>
<name>A0AAE3M6Q9_9BACT</name>
<protein>
    <submittedName>
        <fullName evidence="11">TonB family protein</fullName>
    </submittedName>
</protein>
<evidence type="ECO:0000256" key="1">
    <source>
        <dbReference type="ARBA" id="ARBA00004383"/>
    </source>
</evidence>
<keyword evidence="8" id="KW-1133">Transmembrane helix</keyword>
<dbReference type="InterPro" id="IPR037682">
    <property type="entry name" value="TonB_C"/>
</dbReference>
<reference evidence="11" key="1">
    <citation type="submission" date="2022-10" db="EMBL/GenBank/DDBJ databases">
        <authorList>
            <person name="Yu W.X."/>
        </authorList>
    </citation>
    <scope>NUCLEOTIDE SEQUENCE</scope>
    <source>
        <strain evidence="11">AAT</strain>
    </source>
</reference>
<dbReference type="AlphaFoldDB" id="A0AAE3M6Q9"/>
<keyword evidence="5" id="KW-0997">Cell inner membrane</keyword>
<keyword evidence="7" id="KW-0653">Protein transport</keyword>
<accession>A0AAE3M6Q9</accession>
<dbReference type="SUPFAM" id="SSF74653">
    <property type="entry name" value="TolA/TonB C-terminal domain"/>
    <property type="match status" value="1"/>
</dbReference>
<dbReference type="InterPro" id="IPR006260">
    <property type="entry name" value="TonB/TolA_C"/>
</dbReference>
<comment type="similarity">
    <text evidence="2">Belongs to the TonB family.</text>
</comment>
<evidence type="ECO:0000256" key="9">
    <source>
        <dbReference type="ARBA" id="ARBA00023136"/>
    </source>
</evidence>
<dbReference type="InterPro" id="IPR051045">
    <property type="entry name" value="TonB-dependent_transducer"/>
</dbReference>
<gene>
    <name evidence="11" type="ORF">OM075_17405</name>
</gene>
<dbReference type="GO" id="GO:0015031">
    <property type="term" value="P:protein transport"/>
    <property type="evidence" value="ECO:0007669"/>
    <property type="project" value="UniProtKB-KW"/>
</dbReference>
<dbReference type="NCBIfam" id="TIGR01352">
    <property type="entry name" value="tonB_Cterm"/>
    <property type="match status" value="1"/>
</dbReference>
<dbReference type="Gene3D" id="3.30.1150.10">
    <property type="match status" value="1"/>
</dbReference>
<comment type="subcellular location">
    <subcellularLocation>
        <location evidence="1">Cell inner membrane</location>
        <topology evidence="1">Single-pass membrane protein</topology>
        <orientation evidence="1">Periplasmic side</orientation>
    </subcellularLocation>
</comment>
<evidence type="ECO:0000256" key="5">
    <source>
        <dbReference type="ARBA" id="ARBA00022519"/>
    </source>
</evidence>